<dbReference type="InterPro" id="IPR009045">
    <property type="entry name" value="Zn_M74/Hedgehog-like"/>
</dbReference>
<dbReference type="OrthoDB" id="9799970at2"/>
<dbReference type="RefSeq" id="WP_130538918.1">
    <property type="nucleotide sequence ID" value="NZ_CP042431.1"/>
</dbReference>
<dbReference type="Pfam" id="PF13539">
    <property type="entry name" value="Peptidase_M15_4"/>
    <property type="match status" value="1"/>
</dbReference>
<dbReference type="InterPro" id="IPR039561">
    <property type="entry name" value="Peptidase_M15C"/>
</dbReference>
<dbReference type="AlphaFoldDB" id="A0A4Q7N1J8"/>
<dbReference type="EMBL" id="SGXA01000001">
    <property type="protein sequence ID" value="RZS74454.1"/>
    <property type="molecule type" value="Genomic_DNA"/>
</dbReference>
<sequence>MKKGYLFELNEELKVHNKTVSIKKRKVIKALESRTASVEFYDDQQPIQLSGPRGFQYEMSVDWQVESFEEQPVTEDAEYTVQYSMEETNPGVYTTEQPQQQPVFLAEEPQPVATYAQELPDELPVYIPEELPSTPSQSPSPILHHPDPLRALGEAVKGMSDDEFAADLAAILEGKQVFDPEKKELVDKNKVDDDFMTKLKQADDQRSGNSGNDQSKNKNEKDKENEDRHAIFDQIAQNMNFANSFDLGDFDMEQRFDSFDDAIPSGQLPTPSLPGFPDIPDPLKGVLPDPFKGGLPDPLQSIKNVLPFSTEDFVKDLDLINVESGAMEKVAQDPNWPTRPANLSPLTLDQKKQLFGMFAYQAAPTGDNAEAIRVTDNWPSTNIQWVEIPQMKGKLTGNSGSGKPVAKTGMQFHTKGAKQLKALWAEWEKAGLLDRIHTFNGSYVPRYIRGTKPENRSDGRLSNHSWGTAFDINAEWNARGSVPALKGVKGCVRELVEIANKHGFFWGGHFKGSSIDGMHFELVKIIP</sequence>
<protein>
    <submittedName>
        <fullName evidence="3">D-alanyl-D-alanine carboxypeptidase-like protein</fullName>
    </submittedName>
</protein>
<keyword evidence="3" id="KW-0378">Hydrolase</keyword>
<reference evidence="3 4" key="1">
    <citation type="submission" date="2019-02" db="EMBL/GenBank/DDBJ databases">
        <title>Genomic Encyclopedia of Type Strains, Phase IV (KMG-IV): sequencing the most valuable type-strain genomes for metagenomic binning, comparative biology and taxonomic classification.</title>
        <authorList>
            <person name="Goeker M."/>
        </authorList>
    </citation>
    <scope>NUCLEOTIDE SEQUENCE [LARGE SCALE GENOMIC DNA]</scope>
    <source>
        <strain evidence="3 4">DSM 18116</strain>
    </source>
</reference>
<feature type="region of interest" description="Disordered" evidence="1">
    <location>
        <begin position="199"/>
        <end position="226"/>
    </location>
</feature>
<evidence type="ECO:0000313" key="4">
    <source>
        <dbReference type="Proteomes" id="UP000293874"/>
    </source>
</evidence>
<gene>
    <name evidence="3" type="ORF">EV199_0302</name>
</gene>
<comment type="caution">
    <text evidence="3">The sequence shown here is derived from an EMBL/GenBank/DDBJ whole genome shotgun (WGS) entry which is preliminary data.</text>
</comment>
<keyword evidence="4" id="KW-1185">Reference proteome</keyword>
<feature type="domain" description="Peptidase M15C" evidence="2">
    <location>
        <begin position="459"/>
        <end position="522"/>
    </location>
</feature>
<feature type="compositionally biased region" description="Basic and acidic residues" evidence="1">
    <location>
        <begin position="215"/>
        <end position="226"/>
    </location>
</feature>
<evidence type="ECO:0000259" key="2">
    <source>
        <dbReference type="Pfam" id="PF13539"/>
    </source>
</evidence>
<dbReference type="Gene3D" id="3.30.1380.10">
    <property type="match status" value="1"/>
</dbReference>
<keyword evidence="3" id="KW-0645">Protease</keyword>
<proteinExistence type="predicted"/>
<organism evidence="3 4">
    <name type="scientific">Pseudobacter ginsenosidimutans</name>
    <dbReference type="NCBI Taxonomy" id="661488"/>
    <lineage>
        <taxon>Bacteria</taxon>
        <taxon>Pseudomonadati</taxon>
        <taxon>Bacteroidota</taxon>
        <taxon>Chitinophagia</taxon>
        <taxon>Chitinophagales</taxon>
        <taxon>Chitinophagaceae</taxon>
        <taxon>Pseudobacter</taxon>
    </lineage>
</organism>
<evidence type="ECO:0000256" key="1">
    <source>
        <dbReference type="SAM" id="MobiDB-lite"/>
    </source>
</evidence>
<keyword evidence="3" id="KW-0121">Carboxypeptidase</keyword>
<dbReference type="Proteomes" id="UP000293874">
    <property type="component" value="Unassembled WGS sequence"/>
</dbReference>
<dbReference type="SUPFAM" id="SSF55166">
    <property type="entry name" value="Hedgehog/DD-peptidase"/>
    <property type="match status" value="1"/>
</dbReference>
<evidence type="ECO:0000313" key="3">
    <source>
        <dbReference type="EMBL" id="RZS74454.1"/>
    </source>
</evidence>
<name>A0A4Q7N1J8_9BACT</name>
<accession>A0A4Q7N1J8</accession>
<dbReference type="GO" id="GO:0004180">
    <property type="term" value="F:carboxypeptidase activity"/>
    <property type="evidence" value="ECO:0007669"/>
    <property type="project" value="UniProtKB-KW"/>
</dbReference>